<dbReference type="EMBL" id="QLYX01000023">
    <property type="protein sequence ID" value="RAY10934.1"/>
    <property type="molecule type" value="Genomic_DNA"/>
</dbReference>
<comment type="caution">
    <text evidence="3">The sequence shown here is derived from an EMBL/GenBank/DDBJ whole genome shotgun (WGS) entry which is preliminary data.</text>
</comment>
<feature type="region of interest" description="Disordered" evidence="1">
    <location>
        <begin position="29"/>
        <end position="74"/>
    </location>
</feature>
<dbReference type="OrthoDB" id="3483416at2"/>
<evidence type="ECO:0000256" key="1">
    <source>
        <dbReference type="SAM" id="MobiDB-lite"/>
    </source>
</evidence>
<dbReference type="AlphaFoldDB" id="A0A365GVY2"/>
<protein>
    <recommendedName>
        <fullName evidence="5">DUF732 domain-containing protein</fullName>
    </recommendedName>
</protein>
<evidence type="ECO:0000256" key="2">
    <source>
        <dbReference type="SAM" id="SignalP"/>
    </source>
</evidence>
<reference evidence="3 4" key="1">
    <citation type="submission" date="2018-06" db="EMBL/GenBank/DDBJ databases">
        <title>Actinomadura craniellae sp. nov. isolated from marine sponge Craniella sp.</title>
        <authorList>
            <person name="Li L."/>
            <person name="Xu Q.H."/>
            <person name="Lin H.W."/>
            <person name="Lu Y.H."/>
        </authorList>
    </citation>
    <scope>NUCLEOTIDE SEQUENCE [LARGE SCALE GENOMIC DNA]</scope>
    <source>
        <strain evidence="3 4">LHW63021</strain>
    </source>
</reference>
<dbReference type="PROSITE" id="PS51257">
    <property type="entry name" value="PROKAR_LIPOPROTEIN"/>
    <property type="match status" value="1"/>
</dbReference>
<proteinExistence type="predicted"/>
<accession>A0A365GVY2</accession>
<feature type="chain" id="PRO_5038522547" description="DUF732 domain-containing protein" evidence="2">
    <location>
        <begin position="23"/>
        <end position="144"/>
    </location>
</feature>
<feature type="signal peptide" evidence="2">
    <location>
        <begin position="1"/>
        <end position="22"/>
    </location>
</feature>
<evidence type="ECO:0000313" key="4">
    <source>
        <dbReference type="Proteomes" id="UP000251891"/>
    </source>
</evidence>
<keyword evidence="4" id="KW-1185">Reference proteome</keyword>
<evidence type="ECO:0000313" key="3">
    <source>
        <dbReference type="EMBL" id="RAY10934.1"/>
    </source>
</evidence>
<evidence type="ECO:0008006" key="5">
    <source>
        <dbReference type="Google" id="ProtNLM"/>
    </source>
</evidence>
<dbReference type="Proteomes" id="UP000251891">
    <property type="component" value="Unassembled WGS sequence"/>
</dbReference>
<feature type="compositionally biased region" description="Low complexity" evidence="1">
    <location>
        <begin position="29"/>
        <end position="51"/>
    </location>
</feature>
<keyword evidence="2" id="KW-0732">Signal</keyword>
<sequence>MIKNIATSLAAASLGVVLLGTAACGGDDTSAAPPTATPSAGGSPTGAAPTPAASPPGAGPASSPDPRPRVTGSQVIMIDPEGKRYTRKQMVELAAGMAAAFEGRGLPPNFCEVSYQQGVDEGGQFPAGKAAFMEACQEGLRLAG</sequence>
<dbReference type="RefSeq" id="WP_111872005.1">
    <property type="nucleotide sequence ID" value="NZ_QLYX01000023.1"/>
</dbReference>
<gene>
    <name evidence="3" type="ORF">DPM19_32880</name>
</gene>
<name>A0A365GVY2_9ACTN</name>
<organism evidence="3 4">
    <name type="scientific">Actinomadura craniellae</name>
    <dbReference type="NCBI Taxonomy" id="2231787"/>
    <lineage>
        <taxon>Bacteria</taxon>
        <taxon>Bacillati</taxon>
        <taxon>Actinomycetota</taxon>
        <taxon>Actinomycetes</taxon>
        <taxon>Streptosporangiales</taxon>
        <taxon>Thermomonosporaceae</taxon>
        <taxon>Actinomadura</taxon>
    </lineage>
</organism>